<dbReference type="Proteomes" id="UP001210925">
    <property type="component" value="Unassembled WGS sequence"/>
</dbReference>
<protein>
    <submittedName>
        <fullName evidence="2">Uncharacterized protein</fullName>
    </submittedName>
</protein>
<proteinExistence type="predicted"/>
<evidence type="ECO:0000313" key="3">
    <source>
        <dbReference type="Proteomes" id="UP001210925"/>
    </source>
</evidence>
<feature type="compositionally biased region" description="Basic and acidic residues" evidence="1">
    <location>
        <begin position="83"/>
        <end position="97"/>
    </location>
</feature>
<organism evidence="2 3">
    <name type="scientific">Boothiomyces macroporosus</name>
    <dbReference type="NCBI Taxonomy" id="261099"/>
    <lineage>
        <taxon>Eukaryota</taxon>
        <taxon>Fungi</taxon>
        <taxon>Fungi incertae sedis</taxon>
        <taxon>Chytridiomycota</taxon>
        <taxon>Chytridiomycota incertae sedis</taxon>
        <taxon>Chytridiomycetes</taxon>
        <taxon>Rhizophydiales</taxon>
        <taxon>Terramycetaceae</taxon>
        <taxon>Boothiomyces</taxon>
    </lineage>
</organism>
<feature type="compositionally biased region" description="Basic and acidic residues" evidence="1">
    <location>
        <begin position="484"/>
        <end position="494"/>
    </location>
</feature>
<keyword evidence="3" id="KW-1185">Reference proteome</keyword>
<gene>
    <name evidence="2" type="ORF">HK103_001925</name>
</gene>
<feature type="region of interest" description="Disordered" evidence="1">
    <location>
        <begin position="1"/>
        <end position="103"/>
    </location>
</feature>
<feature type="region of interest" description="Disordered" evidence="1">
    <location>
        <begin position="160"/>
        <end position="188"/>
    </location>
</feature>
<comment type="caution">
    <text evidence="2">The sequence shown here is derived from an EMBL/GenBank/DDBJ whole genome shotgun (WGS) entry which is preliminary data.</text>
</comment>
<evidence type="ECO:0000313" key="2">
    <source>
        <dbReference type="EMBL" id="KAJ3259664.1"/>
    </source>
</evidence>
<name>A0AAD5UMP0_9FUNG</name>
<dbReference type="EMBL" id="JADGKB010000016">
    <property type="protein sequence ID" value="KAJ3259664.1"/>
    <property type="molecule type" value="Genomic_DNA"/>
</dbReference>
<feature type="region of interest" description="Disordered" evidence="1">
    <location>
        <begin position="451"/>
        <end position="527"/>
    </location>
</feature>
<feature type="compositionally biased region" description="Polar residues" evidence="1">
    <location>
        <begin position="1"/>
        <end position="10"/>
    </location>
</feature>
<feature type="compositionally biased region" description="Polar residues" evidence="1">
    <location>
        <begin position="22"/>
        <end position="46"/>
    </location>
</feature>
<feature type="region of interest" description="Disordered" evidence="1">
    <location>
        <begin position="620"/>
        <end position="640"/>
    </location>
</feature>
<reference evidence="2" key="1">
    <citation type="submission" date="2020-05" db="EMBL/GenBank/DDBJ databases">
        <title>Phylogenomic resolution of chytrid fungi.</title>
        <authorList>
            <person name="Stajich J.E."/>
            <person name="Amses K."/>
            <person name="Simmons R."/>
            <person name="Seto K."/>
            <person name="Myers J."/>
            <person name="Bonds A."/>
            <person name="Quandt C.A."/>
            <person name="Barry K."/>
            <person name="Liu P."/>
            <person name="Grigoriev I."/>
            <person name="Longcore J.E."/>
            <person name="James T.Y."/>
        </authorList>
    </citation>
    <scope>NUCLEOTIDE SEQUENCE</scope>
    <source>
        <strain evidence="2">PLAUS21</strain>
    </source>
</reference>
<accession>A0AAD5UMP0</accession>
<sequence length="640" mass="70068">MENSTENASPSIRKHGKRRDGSISNLSIRSAGSTNDLKTGSMSNIRGSKYGSRGSLDQLKDERSSTAGRRFGSMSSVNAAQIDPERRAMDKTTKSMESELEQAQSNLWKSNQSFFSVQKSLYGSSAVLNKLSVLQSIRKPITDSIEEEAEGDVIIFPGEKSARPKSSASTSLPKIADANPTEKPKHYGAGGIAPGLSASESDYMKMVDVTSRLTDPNNYPAAHKAKMEAIKRQQEARSIYGSSVNLSGSVASLSKQASNLSVNKLGKSYASLSSLNGPDSEVYKRLYEDAKHKHEKSSNEDVKFTGDFSLNAGYTNGFKPLPEVEKEKLRANAASSMKNKSTPLLMATSNKKEKVLLPLRDTSNYEHASVGLQQMRRISSINELNDTMSKSKEALNTKALSGNNYGSTQMLNKRGSVPSLLDDIKEDKKNTKAGREMDMLLSSTHNILELGANSPLNNRMPSKEKTNTMNELGKGKARLPLNDAEIKSPKERSQLPDNGGSKGSLLSSRSKLDDTSRNTDLTKINDRRKSAGNLMKLDQVDAKVHTKRKSVGNLLADTEKVNLKNSTDLKTLSTELKPDRPDSAQLSAMPVSEINIEICGQKSKREPWWSTPAIFDDIQPVEPQAGDCHEPKTRKVPNYK</sequence>
<evidence type="ECO:0000256" key="1">
    <source>
        <dbReference type="SAM" id="MobiDB-lite"/>
    </source>
</evidence>
<dbReference type="AlphaFoldDB" id="A0AAD5UMP0"/>